<evidence type="ECO:0000256" key="1">
    <source>
        <dbReference type="ARBA" id="ARBA00010757"/>
    </source>
</evidence>
<keyword evidence="6" id="KW-0067">ATP-binding</keyword>
<evidence type="ECO:0000313" key="8">
    <source>
        <dbReference type="Proteomes" id="UP000244016"/>
    </source>
</evidence>
<dbReference type="NCBIfam" id="TIGR00135">
    <property type="entry name" value="gatC"/>
    <property type="match status" value="1"/>
</dbReference>
<comment type="caution">
    <text evidence="7">The sequence shown here is derived from an EMBL/GenBank/DDBJ whole genome shotgun (WGS) entry which is preliminary data.</text>
</comment>
<dbReference type="Gene3D" id="1.10.20.60">
    <property type="entry name" value="Glu-tRNAGln amidotransferase C subunit, N-terminal domain"/>
    <property type="match status" value="1"/>
</dbReference>
<organism evidence="7 8">
    <name type="scientific">Brockia lithotrophica</name>
    <dbReference type="NCBI Taxonomy" id="933949"/>
    <lineage>
        <taxon>Bacteria</taxon>
        <taxon>Bacillati</taxon>
        <taxon>Bacillota</taxon>
        <taxon>Bacilli</taxon>
        <taxon>Bacillales</taxon>
        <taxon>Bacillales Family X. Incertae Sedis</taxon>
        <taxon>Brockia</taxon>
    </lineage>
</organism>
<dbReference type="GO" id="GO:0050567">
    <property type="term" value="F:glutaminyl-tRNA synthase (glutamine-hydrolyzing) activity"/>
    <property type="evidence" value="ECO:0007669"/>
    <property type="project" value="UniProtKB-UniRule"/>
</dbReference>
<sequence>MGGGIRAREARAARDVRRLLGKACDAASRCEKGVPEVPLSPETWEKLQYLARLELSAEERVRMEHELEELLAFASALRQLPLDGVSPMILPVEVEPVLRADVPEEFPSREELFRSAPEVQDGSFVVPNVLEE</sequence>
<proteinExistence type="inferred from homology"/>
<comment type="catalytic activity">
    <reaction evidence="4 6">
        <text>L-aspartyl-tRNA(Asn) + L-glutamine + ATP + H2O = L-asparaginyl-tRNA(Asn) + L-glutamate + ADP + phosphate + 2 H(+)</text>
        <dbReference type="Rhea" id="RHEA:14513"/>
        <dbReference type="Rhea" id="RHEA-COMP:9674"/>
        <dbReference type="Rhea" id="RHEA-COMP:9677"/>
        <dbReference type="ChEBI" id="CHEBI:15377"/>
        <dbReference type="ChEBI" id="CHEBI:15378"/>
        <dbReference type="ChEBI" id="CHEBI:29985"/>
        <dbReference type="ChEBI" id="CHEBI:30616"/>
        <dbReference type="ChEBI" id="CHEBI:43474"/>
        <dbReference type="ChEBI" id="CHEBI:58359"/>
        <dbReference type="ChEBI" id="CHEBI:78515"/>
        <dbReference type="ChEBI" id="CHEBI:78516"/>
        <dbReference type="ChEBI" id="CHEBI:456216"/>
    </reaction>
</comment>
<dbReference type="GO" id="GO:0016740">
    <property type="term" value="F:transferase activity"/>
    <property type="evidence" value="ECO:0007669"/>
    <property type="project" value="UniProtKB-KW"/>
</dbReference>
<comment type="catalytic activity">
    <reaction evidence="5 6">
        <text>L-glutamyl-tRNA(Gln) + L-glutamine + ATP + H2O = L-glutaminyl-tRNA(Gln) + L-glutamate + ADP + phosphate + H(+)</text>
        <dbReference type="Rhea" id="RHEA:17521"/>
        <dbReference type="Rhea" id="RHEA-COMP:9681"/>
        <dbReference type="Rhea" id="RHEA-COMP:9684"/>
        <dbReference type="ChEBI" id="CHEBI:15377"/>
        <dbReference type="ChEBI" id="CHEBI:15378"/>
        <dbReference type="ChEBI" id="CHEBI:29985"/>
        <dbReference type="ChEBI" id="CHEBI:30616"/>
        <dbReference type="ChEBI" id="CHEBI:43474"/>
        <dbReference type="ChEBI" id="CHEBI:58359"/>
        <dbReference type="ChEBI" id="CHEBI:78520"/>
        <dbReference type="ChEBI" id="CHEBI:78521"/>
        <dbReference type="ChEBI" id="CHEBI:456216"/>
    </reaction>
</comment>
<dbReference type="SUPFAM" id="SSF141000">
    <property type="entry name" value="Glu-tRNAGln amidotransferase C subunit"/>
    <property type="match status" value="1"/>
</dbReference>
<comment type="subunit">
    <text evidence="2 6">Heterotrimer of A, B and C subunits.</text>
</comment>
<dbReference type="GO" id="GO:0006450">
    <property type="term" value="P:regulation of translational fidelity"/>
    <property type="evidence" value="ECO:0007669"/>
    <property type="project" value="InterPro"/>
</dbReference>
<dbReference type="HAMAP" id="MF_00122">
    <property type="entry name" value="GatC"/>
    <property type="match status" value="1"/>
</dbReference>
<comment type="similarity">
    <text evidence="1 6">Belongs to the GatC family.</text>
</comment>
<accession>A0A2T5GAM7</accession>
<evidence type="ECO:0000256" key="4">
    <source>
        <dbReference type="ARBA" id="ARBA00047380"/>
    </source>
</evidence>
<comment type="function">
    <text evidence="3 6">Allows the formation of correctly charged Asn-tRNA(Asn) or Gln-tRNA(Gln) through the transamidation of misacylated Asp-tRNA(Asn) or Glu-tRNA(Gln) in organisms which lack either or both of asparaginyl-tRNA or glutaminyl-tRNA synthetases. The reaction takes place in the presence of glutamine and ATP through an activated phospho-Asp-tRNA(Asn) or phospho-Glu-tRNA(Gln).</text>
</comment>
<dbReference type="Proteomes" id="UP000244016">
    <property type="component" value="Unassembled WGS sequence"/>
</dbReference>
<evidence type="ECO:0000256" key="2">
    <source>
        <dbReference type="ARBA" id="ARBA00011123"/>
    </source>
</evidence>
<dbReference type="GO" id="GO:0006412">
    <property type="term" value="P:translation"/>
    <property type="evidence" value="ECO:0007669"/>
    <property type="project" value="UniProtKB-UniRule"/>
</dbReference>
<dbReference type="GO" id="GO:0070681">
    <property type="term" value="P:glutaminyl-tRNAGln biosynthesis via transamidation"/>
    <property type="evidence" value="ECO:0007669"/>
    <property type="project" value="TreeGrafter"/>
</dbReference>
<evidence type="ECO:0000256" key="5">
    <source>
        <dbReference type="ARBA" id="ARBA00047913"/>
    </source>
</evidence>
<dbReference type="InterPro" id="IPR036113">
    <property type="entry name" value="Asp/Glu-ADT_sf_sub_c"/>
</dbReference>
<keyword evidence="7" id="KW-0808">Transferase</keyword>
<dbReference type="EC" id="6.3.5.-" evidence="6"/>
<dbReference type="AlphaFoldDB" id="A0A2T5GAM7"/>
<keyword evidence="6" id="KW-0648">Protein biosynthesis</keyword>
<protein>
    <recommendedName>
        <fullName evidence="6">Aspartyl/glutamyl-tRNA(Asn/Gln) amidotransferase subunit C</fullName>
        <shortName evidence="6">Asp/Glu-ADT subunit C</shortName>
        <ecNumber evidence="6">6.3.5.-</ecNumber>
    </recommendedName>
</protein>
<dbReference type="GO" id="GO:0050566">
    <property type="term" value="F:asparaginyl-tRNA synthase (glutamine-hydrolyzing) activity"/>
    <property type="evidence" value="ECO:0007669"/>
    <property type="project" value="RHEA"/>
</dbReference>
<dbReference type="GO" id="GO:0005524">
    <property type="term" value="F:ATP binding"/>
    <property type="evidence" value="ECO:0007669"/>
    <property type="project" value="UniProtKB-KW"/>
</dbReference>
<evidence type="ECO:0000313" key="7">
    <source>
        <dbReference type="EMBL" id="PTQ53249.1"/>
    </source>
</evidence>
<dbReference type="InterPro" id="IPR003837">
    <property type="entry name" value="GatC"/>
</dbReference>
<dbReference type="PANTHER" id="PTHR15004">
    <property type="entry name" value="GLUTAMYL-TRNA(GLN) AMIDOTRANSFERASE SUBUNIT C, MITOCHONDRIAL"/>
    <property type="match status" value="1"/>
</dbReference>
<dbReference type="EMBL" id="PEBW01000001">
    <property type="protein sequence ID" value="PTQ53249.1"/>
    <property type="molecule type" value="Genomic_DNA"/>
</dbReference>
<evidence type="ECO:0000256" key="6">
    <source>
        <dbReference type="HAMAP-Rule" id="MF_00122"/>
    </source>
</evidence>
<gene>
    <name evidence="6" type="primary">gatC</name>
    <name evidence="7" type="ORF">BLITH_0329</name>
</gene>
<dbReference type="PANTHER" id="PTHR15004:SF0">
    <property type="entry name" value="GLUTAMYL-TRNA(GLN) AMIDOTRANSFERASE SUBUNIT C, MITOCHONDRIAL"/>
    <property type="match status" value="1"/>
</dbReference>
<dbReference type="Pfam" id="PF02686">
    <property type="entry name" value="GatC"/>
    <property type="match status" value="1"/>
</dbReference>
<name>A0A2T5GAM7_9BACL</name>
<reference evidence="7 8" key="1">
    <citation type="submission" date="2017-08" db="EMBL/GenBank/DDBJ databases">
        <title>Burning lignite coal seam in the remote Altai Mountains harbors a hydrogen-driven thermophilic microbial community.</title>
        <authorList>
            <person name="Kadnikov V.V."/>
            <person name="Mardanov A.V."/>
            <person name="Ivasenko D."/>
            <person name="Beletsky A.V."/>
            <person name="Karnachuk O.V."/>
            <person name="Ravin N.V."/>
        </authorList>
    </citation>
    <scope>NUCLEOTIDE SEQUENCE [LARGE SCALE GENOMIC DNA]</scope>
    <source>
        <strain evidence="7">AL31</strain>
    </source>
</reference>
<keyword evidence="6" id="KW-0547">Nucleotide-binding</keyword>
<evidence type="ECO:0000256" key="3">
    <source>
        <dbReference type="ARBA" id="ARBA00024799"/>
    </source>
</evidence>
<keyword evidence="6" id="KW-0436">Ligase</keyword>